<dbReference type="OMA" id="TRRCRTF"/>
<organism evidence="2 3">
    <name type="scientific">Hypholoma sublateritium (strain FD-334 SS-4)</name>
    <dbReference type="NCBI Taxonomy" id="945553"/>
    <lineage>
        <taxon>Eukaryota</taxon>
        <taxon>Fungi</taxon>
        <taxon>Dikarya</taxon>
        <taxon>Basidiomycota</taxon>
        <taxon>Agaricomycotina</taxon>
        <taxon>Agaricomycetes</taxon>
        <taxon>Agaricomycetidae</taxon>
        <taxon>Agaricales</taxon>
        <taxon>Agaricineae</taxon>
        <taxon>Strophariaceae</taxon>
        <taxon>Hypholoma</taxon>
    </lineage>
</organism>
<sequence length="320" mass="36304">MSDPYVYTPRVNYRNSPYLAPFSIQANSPFIPNINLGGSPYNPSIPLPSPNLSGAHSPFIPFPSDESIDDDDYLEPYARPRTTSWTGGVIPENIPNVASWYSPRKPQRRRSRSDAGYFDQPQVVNINNGYWLSPGTPLTYSPLPPPTPQFAMHPYLDGQTPRGDIYFDLMAPSFAPMMRLANNQYIFITHEELSQVATHPPIYAIQLHNDLIPAWPIDMVYNTLERYSAVAPPLKVGDILSAIYKALNMRISTSTWEQLPPQEIDMVTRVFTTRCRSMGHMEMAVRKDGVKRVDFLRGKRWFRGITLTSDPKVLKFHVTA</sequence>
<accession>A0A0D2PG13</accession>
<proteinExistence type="predicted"/>
<dbReference type="AlphaFoldDB" id="A0A0D2PG13"/>
<evidence type="ECO:0000259" key="1">
    <source>
        <dbReference type="Pfam" id="PF20415"/>
    </source>
</evidence>
<feature type="domain" description="DUF6699" evidence="1">
    <location>
        <begin position="166"/>
        <end position="308"/>
    </location>
</feature>
<keyword evidence="3" id="KW-1185">Reference proteome</keyword>
<evidence type="ECO:0000313" key="3">
    <source>
        <dbReference type="Proteomes" id="UP000054270"/>
    </source>
</evidence>
<evidence type="ECO:0000313" key="2">
    <source>
        <dbReference type="EMBL" id="KJA27521.1"/>
    </source>
</evidence>
<dbReference type="Pfam" id="PF20415">
    <property type="entry name" value="DUF6699"/>
    <property type="match status" value="1"/>
</dbReference>
<gene>
    <name evidence="2" type="ORF">HYPSUDRAFT_198258</name>
</gene>
<dbReference type="InterPro" id="IPR046522">
    <property type="entry name" value="DUF6699"/>
</dbReference>
<reference evidence="3" key="1">
    <citation type="submission" date="2014-04" db="EMBL/GenBank/DDBJ databases">
        <title>Evolutionary Origins and Diversification of the Mycorrhizal Mutualists.</title>
        <authorList>
            <consortium name="DOE Joint Genome Institute"/>
            <consortium name="Mycorrhizal Genomics Consortium"/>
            <person name="Kohler A."/>
            <person name="Kuo A."/>
            <person name="Nagy L.G."/>
            <person name="Floudas D."/>
            <person name="Copeland A."/>
            <person name="Barry K.W."/>
            <person name="Cichocki N."/>
            <person name="Veneault-Fourrey C."/>
            <person name="LaButti K."/>
            <person name="Lindquist E.A."/>
            <person name="Lipzen A."/>
            <person name="Lundell T."/>
            <person name="Morin E."/>
            <person name="Murat C."/>
            <person name="Riley R."/>
            <person name="Ohm R."/>
            <person name="Sun H."/>
            <person name="Tunlid A."/>
            <person name="Henrissat B."/>
            <person name="Grigoriev I.V."/>
            <person name="Hibbett D.S."/>
            <person name="Martin F."/>
        </authorList>
    </citation>
    <scope>NUCLEOTIDE SEQUENCE [LARGE SCALE GENOMIC DNA]</scope>
    <source>
        <strain evidence="3">FD-334 SS-4</strain>
    </source>
</reference>
<protein>
    <recommendedName>
        <fullName evidence="1">DUF6699 domain-containing protein</fullName>
    </recommendedName>
</protein>
<name>A0A0D2PG13_HYPSF</name>
<dbReference type="EMBL" id="KN817524">
    <property type="protein sequence ID" value="KJA27521.1"/>
    <property type="molecule type" value="Genomic_DNA"/>
</dbReference>
<dbReference type="STRING" id="945553.A0A0D2PG13"/>
<dbReference type="Proteomes" id="UP000054270">
    <property type="component" value="Unassembled WGS sequence"/>
</dbReference>
<dbReference type="OrthoDB" id="3251728at2759"/>